<dbReference type="SUPFAM" id="SSF50814">
    <property type="entry name" value="Lipocalins"/>
    <property type="match status" value="1"/>
</dbReference>
<protein>
    <submittedName>
        <fullName evidence="1">Uncharacterized beta-barrel protein YwiB (DUF1934 family)</fullName>
    </submittedName>
</protein>
<dbReference type="Gene3D" id="2.40.128.20">
    <property type="match status" value="1"/>
</dbReference>
<dbReference type="AlphaFoldDB" id="A0A366EEQ9"/>
<organism evidence="1 2">
    <name type="scientific">Paraliobacillus ryukyuensis</name>
    <dbReference type="NCBI Taxonomy" id="200904"/>
    <lineage>
        <taxon>Bacteria</taxon>
        <taxon>Bacillati</taxon>
        <taxon>Bacillota</taxon>
        <taxon>Bacilli</taxon>
        <taxon>Bacillales</taxon>
        <taxon>Bacillaceae</taxon>
        <taxon>Paraliobacillus</taxon>
    </lineage>
</organism>
<name>A0A366EEQ9_9BACI</name>
<dbReference type="STRING" id="200904.GCA_900168775_00552"/>
<evidence type="ECO:0000313" key="1">
    <source>
        <dbReference type="EMBL" id="RBP00516.1"/>
    </source>
</evidence>
<sequence length="145" mass="16757">MNGNQLPVSIRLVTEIRELGEKAVTVIEEPGTFLQKGNIAVLKFIEHREDEETIDSLITISEDKVSIKRTGAVDMHQQFKKKQRTENVYRHAHGTIHMETHTDQITYQELTSRQDGKLFISYTTKLNGEGNRRHRLTLQFKEAPQ</sequence>
<dbReference type="OrthoDB" id="2352933at2"/>
<gene>
    <name evidence="1" type="ORF">DES48_102280</name>
</gene>
<dbReference type="EMBL" id="QNRI01000002">
    <property type="protein sequence ID" value="RBP00516.1"/>
    <property type="molecule type" value="Genomic_DNA"/>
</dbReference>
<dbReference type="InterPro" id="IPR012674">
    <property type="entry name" value="Calycin"/>
</dbReference>
<dbReference type="RefSeq" id="WP_079710565.1">
    <property type="nucleotide sequence ID" value="NZ_BAABQN010000002.1"/>
</dbReference>
<dbReference type="Pfam" id="PF09148">
    <property type="entry name" value="DUF1934"/>
    <property type="match status" value="1"/>
</dbReference>
<comment type="caution">
    <text evidence="1">The sequence shown here is derived from an EMBL/GenBank/DDBJ whole genome shotgun (WGS) entry which is preliminary data.</text>
</comment>
<keyword evidence="2" id="KW-1185">Reference proteome</keyword>
<dbReference type="Proteomes" id="UP000252254">
    <property type="component" value="Unassembled WGS sequence"/>
</dbReference>
<accession>A0A366EEQ9</accession>
<dbReference type="InterPro" id="IPR015231">
    <property type="entry name" value="DUF1934"/>
</dbReference>
<proteinExistence type="predicted"/>
<reference evidence="1 2" key="1">
    <citation type="submission" date="2018-06" db="EMBL/GenBank/DDBJ databases">
        <title>Genomic Encyclopedia of Type Strains, Phase IV (KMG-IV): sequencing the most valuable type-strain genomes for metagenomic binning, comparative biology and taxonomic classification.</title>
        <authorList>
            <person name="Goeker M."/>
        </authorList>
    </citation>
    <scope>NUCLEOTIDE SEQUENCE [LARGE SCALE GENOMIC DNA]</scope>
    <source>
        <strain evidence="1 2">DSM 15140</strain>
    </source>
</reference>
<evidence type="ECO:0000313" key="2">
    <source>
        <dbReference type="Proteomes" id="UP000252254"/>
    </source>
</evidence>